<proteinExistence type="inferred from homology"/>
<evidence type="ECO:0000256" key="4">
    <source>
        <dbReference type="SAM" id="SignalP"/>
    </source>
</evidence>
<feature type="chain" id="PRO_5045239576" evidence="4">
    <location>
        <begin position="28"/>
        <end position="587"/>
    </location>
</feature>
<sequence length="587" mass="63528">MSIKRLRTVAALSAVVALALSACGGNGGDDNANGTGGGAKNEFNAALTEVVNPSDKKGGTVKMGHSDTWDSLDPGETYYGYAWNFARLYGRSLLMFKPAPGKAANELVPDLAEGLGVPTDGGKTWTYKIRKGVKFEDGTEVKAKDVKYAVLRSTDKETFPNGPAYFEAFLNLPAGYKGPYKSKGVNTDSAISTPDDYTIVFHLKNGFGGFDYLAQLAQTMPVPEAKDTGAKYRNTIVSSGPYKFANLQPDKSFELVRNDQWDQATDPNRKALPDKYEVALKVNADDIDNRVISGDLDIDVSGTGVQPASLSKVLTDPALKAQADNATLARLWYTSVNPTVPPLNNVECRRAIQYAMDKTSYQTAYGGPFSGGDLATTVMPPLVPGYEKFDLYPAGPDSKGDLDKAKESLTKCGQPNGFATNMAYRSDRPREKATAEAFQQALKRVGINLTLKGYPSGDYFSQYAGNPPFVVANKIGLATNGWGADWNDGFGFLSQIVDSRVIRATGGSSNTSVRLPDVDKMLDAALAETDTAKREKLWSPIDKRVMEEAVIYPGVYAKSLLLRPKNLTNVFVSDAFNMYDYLTLGVK</sequence>
<dbReference type="RefSeq" id="WP_344213724.1">
    <property type="nucleotide sequence ID" value="NZ_BAAAOS010000018.1"/>
</dbReference>
<evidence type="ECO:0000259" key="5">
    <source>
        <dbReference type="Pfam" id="PF00496"/>
    </source>
</evidence>
<comment type="similarity">
    <text evidence="2">Belongs to the bacterial solute-binding protein 5 family.</text>
</comment>
<evidence type="ECO:0000256" key="1">
    <source>
        <dbReference type="ARBA" id="ARBA00004193"/>
    </source>
</evidence>
<dbReference type="InterPro" id="IPR023765">
    <property type="entry name" value="SBP_5_CS"/>
</dbReference>
<dbReference type="Gene3D" id="3.10.105.10">
    <property type="entry name" value="Dipeptide-binding Protein, Domain 3"/>
    <property type="match status" value="1"/>
</dbReference>
<dbReference type="PANTHER" id="PTHR30290">
    <property type="entry name" value="PERIPLASMIC BINDING COMPONENT OF ABC TRANSPORTER"/>
    <property type="match status" value="1"/>
</dbReference>
<dbReference type="PROSITE" id="PS01040">
    <property type="entry name" value="SBP_BACTERIAL_5"/>
    <property type="match status" value="1"/>
</dbReference>
<comment type="caution">
    <text evidence="6">The sequence shown here is derived from an EMBL/GenBank/DDBJ whole genome shotgun (WGS) entry which is preliminary data.</text>
</comment>
<reference evidence="7" key="1">
    <citation type="journal article" date="2019" name="Int. J. Syst. Evol. Microbiol.">
        <title>The Global Catalogue of Microorganisms (GCM) 10K type strain sequencing project: providing services to taxonomists for standard genome sequencing and annotation.</title>
        <authorList>
            <consortium name="The Broad Institute Genomics Platform"/>
            <consortium name="The Broad Institute Genome Sequencing Center for Infectious Disease"/>
            <person name="Wu L."/>
            <person name="Ma J."/>
        </authorList>
    </citation>
    <scope>NUCLEOTIDE SEQUENCE [LARGE SCALE GENOMIC DNA]</scope>
    <source>
        <strain evidence="7">JCM 14969</strain>
    </source>
</reference>
<evidence type="ECO:0000256" key="3">
    <source>
        <dbReference type="ARBA" id="ARBA00022729"/>
    </source>
</evidence>
<accession>A0ABP4P4Y2</accession>
<keyword evidence="7" id="KW-1185">Reference proteome</keyword>
<keyword evidence="3 4" id="KW-0732">Signal</keyword>
<protein>
    <submittedName>
        <fullName evidence="6">ABC transporter substrate-binding protein</fullName>
    </submittedName>
</protein>
<evidence type="ECO:0000313" key="7">
    <source>
        <dbReference type="Proteomes" id="UP001500393"/>
    </source>
</evidence>
<feature type="signal peptide" evidence="4">
    <location>
        <begin position="1"/>
        <end position="27"/>
    </location>
</feature>
<dbReference type="InterPro" id="IPR039424">
    <property type="entry name" value="SBP_5"/>
</dbReference>
<name>A0ABP4P4Y2_9ACTN</name>
<evidence type="ECO:0000313" key="6">
    <source>
        <dbReference type="EMBL" id="GAA1573014.1"/>
    </source>
</evidence>
<dbReference type="PROSITE" id="PS51257">
    <property type="entry name" value="PROKAR_LIPOPROTEIN"/>
    <property type="match status" value="1"/>
</dbReference>
<dbReference type="CDD" id="cd08506">
    <property type="entry name" value="PBP2_clavulanate_OppA2"/>
    <property type="match status" value="1"/>
</dbReference>
<dbReference type="InterPro" id="IPR000914">
    <property type="entry name" value="SBP_5_dom"/>
</dbReference>
<organism evidence="6 7">
    <name type="scientific">Kribbella sancticallisti</name>
    <dbReference type="NCBI Taxonomy" id="460087"/>
    <lineage>
        <taxon>Bacteria</taxon>
        <taxon>Bacillati</taxon>
        <taxon>Actinomycetota</taxon>
        <taxon>Actinomycetes</taxon>
        <taxon>Propionibacteriales</taxon>
        <taxon>Kribbellaceae</taxon>
        <taxon>Kribbella</taxon>
    </lineage>
</organism>
<dbReference type="PANTHER" id="PTHR30290:SF83">
    <property type="entry name" value="ABC TRANSPORTER SUBSTRATE-BINDING PROTEIN"/>
    <property type="match status" value="1"/>
</dbReference>
<gene>
    <name evidence="6" type="ORF">GCM10009789_28160</name>
</gene>
<feature type="domain" description="Solute-binding protein family 5" evidence="5">
    <location>
        <begin position="106"/>
        <end position="499"/>
    </location>
</feature>
<dbReference type="EMBL" id="BAAAOS010000018">
    <property type="protein sequence ID" value="GAA1573014.1"/>
    <property type="molecule type" value="Genomic_DNA"/>
</dbReference>
<dbReference type="PIRSF" id="PIRSF002741">
    <property type="entry name" value="MppA"/>
    <property type="match status" value="1"/>
</dbReference>
<dbReference type="Gene3D" id="3.40.190.10">
    <property type="entry name" value="Periplasmic binding protein-like II"/>
    <property type="match status" value="1"/>
</dbReference>
<dbReference type="Pfam" id="PF00496">
    <property type="entry name" value="SBP_bac_5"/>
    <property type="match status" value="1"/>
</dbReference>
<dbReference type="Proteomes" id="UP001500393">
    <property type="component" value="Unassembled WGS sequence"/>
</dbReference>
<evidence type="ECO:0000256" key="2">
    <source>
        <dbReference type="ARBA" id="ARBA00005695"/>
    </source>
</evidence>
<comment type="subcellular location">
    <subcellularLocation>
        <location evidence="1">Cell membrane</location>
        <topology evidence="1">Lipid-anchor</topology>
    </subcellularLocation>
</comment>
<dbReference type="SUPFAM" id="SSF53850">
    <property type="entry name" value="Periplasmic binding protein-like II"/>
    <property type="match status" value="1"/>
</dbReference>
<dbReference type="InterPro" id="IPR030678">
    <property type="entry name" value="Peptide/Ni-bd"/>
</dbReference>